<feature type="non-terminal residue" evidence="12">
    <location>
        <position position="1"/>
    </location>
</feature>
<dbReference type="PROSITE" id="PS51285">
    <property type="entry name" value="AGC_KINASE_CTER"/>
    <property type="match status" value="1"/>
</dbReference>
<feature type="domain" description="Protein kinase" evidence="10">
    <location>
        <begin position="1"/>
        <end position="279"/>
    </location>
</feature>
<dbReference type="PANTHER" id="PTHR24351">
    <property type="entry name" value="RIBOSOMAL PROTEIN S6 KINASE"/>
    <property type="match status" value="1"/>
</dbReference>
<feature type="region of interest" description="Disordered" evidence="9">
    <location>
        <begin position="246"/>
        <end position="269"/>
    </location>
</feature>
<dbReference type="AlphaFoldDB" id="A0A4Q0A4F3"/>
<comment type="similarity">
    <text evidence="8">Belongs to the protein kinase superfamily.</text>
</comment>
<keyword evidence="2" id="KW-0597">Phosphoprotein</keyword>
<proteinExistence type="inferred from homology"/>
<evidence type="ECO:0000256" key="9">
    <source>
        <dbReference type="SAM" id="MobiDB-lite"/>
    </source>
</evidence>
<gene>
    <name evidence="12" type="ORF">BJ085DRAFT_4664</name>
</gene>
<feature type="non-terminal residue" evidence="12">
    <location>
        <position position="322"/>
    </location>
</feature>
<dbReference type="Pfam" id="PF00069">
    <property type="entry name" value="Pkinase"/>
    <property type="match status" value="1"/>
</dbReference>
<feature type="region of interest" description="Disordered" evidence="9">
    <location>
        <begin position="298"/>
        <end position="322"/>
    </location>
</feature>
<keyword evidence="4 7" id="KW-0547">Nucleotide-binding</keyword>
<dbReference type="InterPro" id="IPR000719">
    <property type="entry name" value="Prot_kinase_dom"/>
</dbReference>
<feature type="domain" description="AGC-kinase C-terminal" evidence="11">
    <location>
        <begin position="280"/>
        <end position="322"/>
    </location>
</feature>
<dbReference type="FunFam" id="1.10.510.10:FF:000008">
    <property type="entry name" value="Non-specific serine/threonine protein kinase"/>
    <property type="match status" value="1"/>
</dbReference>
<dbReference type="FunFam" id="3.30.200.20:FF:000042">
    <property type="entry name" value="Aurora kinase A"/>
    <property type="match status" value="1"/>
</dbReference>
<evidence type="ECO:0000256" key="3">
    <source>
        <dbReference type="ARBA" id="ARBA00022679"/>
    </source>
</evidence>
<evidence type="ECO:0000256" key="4">
    <source>
        <dbReference type="ARBA" id="ARBA00022741"/>
    </source>
</evidence>
<dbReference type="InterPro" id="IPR000961">
    <property type="entry name" value="AGC-kinase_C"/>
</dbReference>
<dbReference type="InterPro" id="IPR045270">
    <property type="entry name" value="STKc_AGC"/>
</dbReference>
<dbReference type="GO" id="GO:0005524">
    <property type="term" value="F:ATP binding"/>
    <property type="evidence" value="ECO:0007669"/>
    <property type="project" value="UniProtKB-UniRule"/>
</dbReference>
<accession>A0A4Q0A4F3</accession>
<dbReference type="STRING" id="215637.A0A4Q0A4F3"/>
<keyword evidence="6 7" id="KW-0067">ATP-binding</keyword>
<dbReference type="Gene3D" id="1.10.510.10">
    <property type="entry name" value="Transferase(Phosphotransferase) domain 1"/>
    <property type="match status" value="1"/>
</dbReference>
<evidence type="ECO:0000313" key="12">
    <source>
        <dbReference type="EMBL" id="RKP40282.1"/>
    </source>
</evidence>
<evidence type="ECO:0000259" key="10">
    <source>
        <dbReference type="PROSITE" id="PS50011"/>
    </source>
</evidence>
<evidence type="ECO:0000313" key="13">
    <source>
        <dbReference type="Proteomes" id="UP000268162"/>
    </source>
</evidence>
<evidence type="ECO:0000256" key="8">
    <source>
        <dbReference type="RuleBase" id="RU000304"/>
    </source>
</evidence>
<dbReference type="CDD" id="cd05123">
    <property type="entry name" value="STKc_AGC"/>
    <property type="match status" value="1"/>
</dbReference>
<dbReference type="SMART" id="SM00133">
    <property type="entry name" value="S_TK_X"/>
    <property type="match status" value="1"/>
</dbReference>
<dbReference type="EMBL" id="ML002215">
    <property type="protein sequence ID" value="RKP40282.1"/>
    <property type="molecule type" value="Genomic_DNA"/>
</dbReference>
<name>A0A4Q0A4F3_9FUNG</name>
<dbReference type="Proteomes" id="UP000268162">
    <property type="component" value="Unassembled WGS sequence"/>
</dbReference>
<protein>
    <submittedName>
        <fullName evidence="12">Kinase-like domain-containing protein</fullName>
    </submittedName>
</protein>
<keyword evidence="5 12" id="KW-0418">Kinase</keyword>
<evidence type="ECO:0000256" key="2">
    <source>
        <dbReference type="ARBA" id="ARBA00022553"/>
    </source>
</evidence>
<keyword evidence="3" id="KW-0808">Transferase</keyword>
<dbReference type="InterPro" id="IPR017441">
    <property type="entry name" value="Protein_kinase_ATP_BS"/>
</dbReference>
<feature type="binding site" evidence="7">
    <location>
        <position position="30"/>
    </location>
    <ligand>
        <name>ATP</name>
        <dbReference type="ChEBI" id="CHEBI:30616"/>
    </ligand>
</feature>
<dbReference type="InterPro" id="IPR017892">
    <property type="entry name" value="Pkinase_C"/>
</dbReference>
<dbReference type="PROSITE" id="PS00107">
    <property type="entry name" value="PROTEIN_KINASE_ATP"/>
    <property type="match status" value="1"/>
</dbReference>
<dbReference type="Pfam" id="PF00433">
    <property type="entry name" value="Pkinase_C"/>
    <property type="match status" value="1"/>
</dbReference>
<dbReference type="PROSITE" id="PS00108">
    <property type="entry name" value="PROTEIN_KINASE_ST"/>
    <property type="match status" value="1"/>
</dbReference>
<evidence type="ECO:0000256" key="6">
    <source>
        <dbReference type="ARBA" id="ARBA00022840"/>
    </source>
</evidence>
<dbReference type="SUPFAM" id="SSF56112">
    <property type="entry name" value="Protein kinase-like (PK-like)"/>
    <property type="match status" value="1"/>
</dbReference>
<keyword evidence="1 8" id="KW-0723">Serine/threonine-protein kinase</keyword>
<sequence>FHILRLIGRGAYGKVFLVQHKLSGQYYAMKAIHKAFVTEDTRNIELTRAERTILEDVQHPFIVRLFYAFQTDHRLYLILEYIPGGELFHHLYHECMFPERVARFFIAEVVCALEHLHTLGIIYRDLKPENCLIDREGHLVLTDFGLSKLGLPSNGKTSTFCGTTEYMAPEILNEQPYDQAVDWWSLGILLFDMITGSPPFTGDNKNSVMNAIRRAQLKFPRYVSPAARQLVQALLHKDPAKRLGTFTGPITTHRARRPMPSGGGGLGRRHSRIRQHKFFDGLDWAAVEARTVKSPIIPKIRGDDDTSNFSTEFTSQPIAESP</sequence>
<evidence type="ECO:0000256" key="5">
    <source>
        <dbReference type="ARBA" id="ARBA00022777"/>
    </source>
</evidence>
<organism evidence="12 13">
    <name type="scientific">Dimargaris cristalligena</name>
    <dbReference type="NCBI Taxonomy" id="215637"/>
    <lineage>
        <taxon>Eukaryota</taxon>
        <taxon>Fungi</taxon>
        <taxon>Fungi incertae sedis</taxon>
        <taxon>Zoopagomycota</taxon>
        <taxon>Kickxellomycotina</taxon>
        <taxon>Dimargaritomycetes</taxon>
        <taxon>Dimargaritales</taxon>
        <taxon>Dimargaritaceae</taxon>
        <taxon>Dimargaris</taxon>
    </lineage>
</organism>
<reference evidence="13" key="1">
    <citation type="journal article" date="2018" name="Nat. Microbiol.">
        <title>Leveraging single-cell genomics to expand the fungal tree of life.</title>
        <authorList>
            <person name="Ahrendt S.R."/>
            <person name="Quandt C.A."/>
            <person name="Ciobanu D."/>
            <person name="Clum A."/>
            <person name="Salamov A."/>
            <person name="Andreopoulos B."/>
            <person name="Cheng J.F."/>
            <person name="Woyke T."/>
            <person name="Pelin A."/>
            <person name="Henrissat B."/>
            <person name="Reynolds N.K."/>
            <person name="Benny G.L."/>
            <person name="Smith M.E."/>
            <person name="James T.Y."/>
            <person name="Grigoriev I.V."/>
        </authorList>
    </citation>
    <scope>NUCLEOTIDE SEQUENCE [LARGE SCALE GENOMIC DNA]</scope>
    <source>
        <strain evidence="13">RSA 468</strain>
    </source>
</reference>
<dbReference type="GO" id="GO:0004674">
    <property type="term" value="F:protein serine/threonine kinase activity"/>
    <property type="evidence" value="ECO:0007669"/>
    <property type="project" value="UniProtKB-KW"/>
</dbReference>
<dbReference type="SMART" id="SM00220">
    <property type="entry name" value="S_TKc"/>
    <property type="match status" value="1"/>
</dbReference>
<feature type="compositionally biased region" description="Polar residues" evidence="9">
    <location>
        <begin position="307"/>
        <end position="322"/>
    </location>
</feature>
<evidence type="ECO:0000259" key="11">
    <source>
        <dbReference type="PROSITE" id="PS51285"/>
    </source>
</evidence>
<dbReference type="PROSITE" id="PS50011">
    <property type="entry name" value="PROTEIN_KINASE_DOM"/>
    <property type="match status" value="1"/>
</dbReference>
<dbReference type="InterPro" id="IPR008271">
    <property type="entry name" value="Ser/Thr_kinase_AS"/>
</dbReference>
<evidence type="ECO:0000256" key="7">
    <source>
        <dbReference type="PROSITE-ProRule" id="PRU10141"/>
    </source>
</evidence>
<dbReference type="Gene3D" id="3.30.200.20">
    <property type="entry name" value="Phosphorylase Kinase, domain 1"/>
    <property type="match status" value="1"/>
</dbReference>
<keyword evidence="13" id="KW-1185">Reference proteome</keyword>
<evidence type="ECO:0000256" key="1">
    <source>
        <dbReference type="ARBA" id="ARBA00022527"/>
    </source>
</evidence>
<dbReference type="InterPro" id="IPR011009">
    <property type="entry name" value="Kinase-like_dom_sf"/>
</dbReference>